<dbReference type="GO" id="GO:0046872">
    <property type="term" value="F:metal ion binding"/>
    <property type="evidence" value="ECO:0007669"/>
    <property type="project" value="UniProtKB-KW"/>
</dbReference>
<dbReference type="GO" id="GO:0005524">
    <property type="term" value="F:ATP binding"/>
    <property type="evidence" value="ECO:0007669"/>
    <property type="project" value="UniProtKB-KW"/>
</dbReference>
<dbReference type="InterPro" id="IPR003442">
    <property type="entry name" value="T6A_TsaE"/>
</dbReference>
<dbReference type="KEGG" id="aps:CFPG_708"/>
<keyword evidence="12" id="KW-1185">Reference proteome</keyword>
<evidence type="ECO:0000256" key="1">
    <source>
        <dbReference type="ARBA" id="ARBA00004496"/>
    </source>
</evidence>
<dbReference type="NCBIfam" id="TIGR00150">
    <property type="entry name" value="T6A_YjeE"/>
    <property type="match status" value="1"/>
</dbReference>
<dbReference type="PANTHER" id="PTHR33540">
    <property type="entry name" value="TRNA THREONYLCARBAMOYLADENOSINE BIOSYNTHESIS PROTEIN TSAE"/>
    <property type="match status" value="1"/>
</dbReference>
<evidence type="ECO:0000313" key="11">
    <source>
        <dbReference type="EMBL" id="BAG83971.1"/>
    </source>
</evidence>
<dbReference type="STRING" id="511995.CFPG_708"/>
<dbReference type="Gene3D" id="3.40.50.300">
    <property type="entry name" value="P-loop containing nucleotide triphosphate hydrolases"/>
    <property type="match status" value="1"/>
</dbReference>
<dbReference type="EMBL" id="AP010656">
    <property type="protein sequence ID" value="BAG83971.1"/>
    <property type="molecule type" value="Genomic_DNA"/>
</dbReference>
<proteinExistence type="inferred from homology"/>
<dbReference type="InterPro" id="IPR027417">
    <property type="entry name" value="P-loop_NTPase"/>
</dbReference>
<evidence type="ECO:0000256" key="5">
    <source>
        <dbReference type="ARBA" id="ARBA00022694"/>
    </source>
</evidence>
<evidence type="ECO:0000256" key="6">
    <source>
        <dbReference type="ARBA" id="ARBA00022723"/>
    </source>
</evidence>
<evidence type="ECO:0000256" key="8">
    <source>
        <dbReference type="ARBA" id="ARBA00022840"/>
    </source>
</evidence>
<keyword evidence="4" id="KW-0963">Cytoplasm</keyword>
<dbReference type="Proteomes" id="UP000000723">
    <property type="component" value="Chromosome"/>
</dbReference>
<evidence type="ECO:0000313" key="12">
    <source>
        <dbReference type="Proteomes" id="UP000000723"/>
    </source>
</evidence>
<comment type="subcellular location">
    <subcellularLocation>
        <location evidence="1">Cytoplasm</location>
    </subcellularLocation>
</comment>
<keyword evidence="9" id="KW-0460">Magnesium</keyword>
<comment type="similarity">
    <text evidence="2">Belongs to the TsaE family.</text>
</comment>
<dbReference type="GO" id="GO:0005737">
    <property type="term" value="C:cytoplasm"/>
    <property type="evidence" value="ECO:0007669"/>
    <property type="project" value="UniProtKB-SubCell"/>
</dbReference>
<sequence length="136" mass="15558">MELRLEELPVVAKKFISCMGDNKVFAFIGEIGVGKTTFIKKICDALGVKDMVNSPTFSIVNEYYAEFLNSRIYHFDFYRIESIEEAINIGIEDYFESGVLCFMEWADRIGSLLPKETIFVNIGEQLDGLRSISWSM</sequence>
<evidence type="ECO:0000256" key="10">
    <source>
        <dbReference type="ARBA" id="ARBA00032441"/>
    </source>
</evidence>
<keyword evidence="8" id="KW-0067">ATP-binding</keyword>
<dbReference type="eggNOG" id="COG0802">
    <property type="taxonomic scope" value="Bacteria"/>
</dbReference>
<protein>
    <recommendedName>
        <fullName evidence="3">tRNA threonylcarbamoyladenosine biosynthesis protein TsaE</fullName>
    </recommendedName>
    <alternativeName>
        <fullName evidence="10">t(6)A37 threonylcarbamoyladenosine biosynthesis protein TsaE</fullName>
    </alternativeName>
</protein>
<organism evidence="11 12">
    <name type="scientific">Azobacteroides pseudotrichonymphae genomovar. CFP2</name>
    <dbReference type="NCBI Taxonomy" id="511995"/>
    <lineage>
        <taxon>Bacteria</taxon>
        <taxon>Pseudomonadati</taxon>
        <taxon>Bacteroidota</taxon>
        <taxon>Bacteroidia</taxon>
        <taxon>Bacteroidales</taxon>
        <taxon>Candidatus Azobacteroides</taxon>
    </lineage>
</organism>
<name>B6YRZ9_AZOPC</name>
<reference evidence="12" key="1">
    <citation type="journal article" date="2008" name="Science">
        <title>Genome of an endosymbiont coupling N2 fixation to cellulolysis within RT protist cells in termite gut.</title>
        <authorList>
            <person name="Hongoh Y."/>
            <person name="Sharma V.K."/>
            <person name="Prakash T."/>
            <person name="Noda S."/>
            <person name="Toh H."/>
            <person name="Taylor T.D."/>
            <person name="Kudo T."/>
            <person name="Sakaki Y."/>
            <person name="Toyoda A."/>
            <person name="Hattori M."/>
            <person name="Ohkuma M."/>
        </authorList>
    </citation>
    <scope>NUCLEOTIDE SEQUENCE [LARGE SCALE GENOMIC DNA]</scope>
</reference>
<dbReference type="SUPFAM" id="SSF52540">
    <property type="entry name" value="P-loop containing nucleoside triphosphate hydrolases"/>
    <property type="match status" value="1"/>
</dbReference>
<evidence type="ECO:0000256" key="7">
    <source>
        <dbReference type="ARBA" id="ARBA00022741"/>
    </source>
</evidence>
<dbReference type="OrthoDB" id="9815896at2"/>
<dbReference type="Pfam" id="PF02367">
    <property type="entry name" value="TsaE"/>
    <property type="match status" value="1"/>
</dbReference>
<evidence type="ECO:0000256" key="4">
    <source>
        <dbReference type="ARBA" id="ARBA00022490"/>
    </source>
</evidence>
<keyword evidence="6" id="KW-0479">Metal-binding</keyword>
<dbReference type="RefSeq" id="WP_012573727.1">
    <property type="nucleotide sequence ID" value="NC_011565.1"/>
</dbReference>
<keyword evidence="7" id="KW-0547">Nucleotide-binding</keyword>
<accession>B6YRZ9</accession>
<keyword evidence="5" id="KW-0819">tRNA processing</keyword>
<evidence type="ECO:0000256" key="3">
    <source>
        <dbReference type="ARBA" id="ARBA00019010"/>
    </source>
</evidence>
<evidence type="ECO:0000256" key="2">
    <source>
        <dbReference type="ARBA" id="ARBA00007599"/>
    </source>
</evidence>
<dbReference type="AlphaFoldDB" id="B6YRZ9"/>
<dbReference type="GO" id="GO:0002949">
    <property type="term" value="P:tRNA threonylcarbamoyladenosine modification"/>
    <property type="evidence" value="ECO:0007669"/>
    <property type="project" value="InterPro"/>
</dbReference>
<dbReference type="HOGENOM" id="CLU_087829_5_0_10"/>
<dbReference type="PANTHER" id="PTHR33540:SF2">
    <property type="entry name" value="TRNA THREONYLCARBAMOYLADENOSINE BIOSYNTHESIS PROTEIN TSAE"/>
    <property type="match status" value="1"/>
</dbReference>
<gene>
    <name evidence="11" type="ordered locus">CFPG_708</name>
</gene>
<evidence type="ECO:0000256" key="9">
    <source>
        <dbReference type="ARBA" id="ARBA00022842"/>
    </source>
</evidence>